<dbReference type="RefSeq" id="WP_119847004.1">
    <property type="nucleotide sequence ID" value="NZ_CP032412.1"/>
</dbReference>
<evidence type="ECO:0000313" key="4">
    <source>
        <dbReference type="EMBL" id="AYB42949.1"/>
    </source>
</evidence>
<evidence type="ECO:0000313" key="5">
    <source>
        <dbReference type="Proteomes" id="UP000266552"/>
    </source>
</evidence>
<accession>A0A385TGZ9</accession>
<evidence type="ECO:0000256" key="1">
    <source>
        <dbReference type="ARBA" id="ARBA00023015"/>
    </source>
</evidence>
<dbReference type="PROSITE" id="PS01124">
    <property type="entry name" value="HTH_ARAC_FAMILY_2"/>
    <property type="match status" value="1"/>
</dbReference>
<gene>
    <name evidence="4" type="ORF">D5F53_06485</name>
</gene>
<dbReference type="Pfam" id="PF06719">
    <property type="entry name" value="AraC_N"/>
    <property type="match status" value="1"/>
</dbReference>
<dbReference type="Proteomes" id="UP000266552">
    <property type="component" value="Chromosome"/>
</dbReference>
<dbReference type="Pfam" id="PF12833">
    <property type="entry name" value="HTH_18"/>
    <property type="match status" value="1"/>
</dbReference>
<protein>
    <submittedName>
        <fullName evidence="4">AraC family transcriptional regulator</fullName>
    </submittedName>
</protein>
<dbReference type="GO" id="GO:0003700">
    <property type="term" value="F:DNA-binding transcription factor activity"/>
    <property type="evidence" value="ECO:0007669"/>
    <property type="project" value="InterPro"/>
</dbReference>
<dbReference type="AlphaFoldDB" id="A0A385TGZ9"/>
<dbReference type="KEGG" id="plw:D5F53_06485"/>
<keyword evidence="1" id="KW-0805">Transcription regulation</keyword>
<evidence type="ECO:0000256" key="2">
    <source>
        <dbReference type="ARBA" id="ARBA00023163"/>
    </source>
</evidence>
<dbReference type="PANTHER" id="PTHR43436">
    <property type="entry name" value="ARAC-FAMILY TRANSCRIPTIONAL REGULATOR"/>
    <property type="match status" value="1"/>
</dbReference>
<proteinExistence type="predicted"/>
<dbReference type="PANTHER" id="PTHR43436:SF1">
    <property type="entry name" value="TRANSCRIPTIONAL REGULATORY PROTEIN"/>
    <property type="match status" value="1"/>
</dbReference>
<keyword evidence="5" id="KW-1185">Reference proteome</keyword>
<dbReference type="GO" id="GO:0043565">
    <property type="term" value="F:sequence-specific DNA binding"/>
    <property type="evidence" value="ECO:0007669"/>
    <property type="project" value="InterPro"/>
</dbReference>
<dbReference type="InterPro" id="IPR009594">
    <property type="entry name" value="Tscrpt_reg_HTH_AraC_N"/>
</dbReference>
<keyword evidence="2" id="KW-0804">Transcription</keyword>
<feature type="domain" description="HTH araC/xylS-type" evidence="3">
    <location>
        <begin position="197"/>
        <end position="295"/>
    </location>
</feature>
<evidence type="ECO:0000259" key="3">
    <source>
        <dbReference type="PROSITE" id="PS01124"/>
    </source>
</evidence>
<dbReference type="SUPFAM" id="SSF46689">
    <property type="entry name" value="Homeodomain-like"/>
    <property type="match status" value="2"/>
</dbReference>
<organism evidence="4 5">
    <name type="scientific">Paenibacillus lautus</name>
    <name type="common">Bacillus lautus</name>
    <dbReference type="NCBI Taxonomy" id="1401"/>
    <lineage>
        <taxon>Bacteria</taxon>
        <taxon>Bacillati</taxon>
        <taxon>Bacillota</taxon>
        <taxon>Bacilli</taxon>
        <taxon>Bacillales</taxon>
        <taxon>Paenibacillaceae</taxon>
        <taxon>Paenibacillus</taxon>
    </lineage>
</organism>
<dbReference type="EMBL" id="CP032412">
    <property type="protein sequence ID" value="AYB42949.1"/>
    <property type="molecule type" value="Genomic_DNA"/>
</dbReference>
<dbReference type="Gene3D" id="1.10.10.60">
    <property type="entry name" value="Homeodomain-like"/>
    <property type="match status" value="2"/>
</dbReference>
<dbReference type="InterPro" id="IPR009057">
    <property type="entry name" value="Homeodomain-like_sf"/>
</dbReference>
<name>A0A385TGZ9_PAELA</name>
<dbReference type="SMART" id="SM00342">
    <property type="entry name" value="HTH_ARAC"/>
    <property type="match status" value="1"/>
</dbReference>
<sequence length="307" mass="34375">MFNHEGSHLRNELAGYIEKYTGMDGTYSTPISALHFIRASSETELVHTIHEPALCIVVQGRKLIMLAQECYVYDPSSYLVVSLQLPISGQVIQAAPERPYLCLRLDFDKHQIFELIKSGQETPPKKSGSPKALFVSPMNQALLDAVVRLVRLLDAPEDIPVLAPLFTKEILYRILQAEQGQSLKQFAVSGSHAQRIAAAAQLIERDYNQPLHIAKLSAAVNMSPSSLHHHFKEITALSPLQYQKQIRLQEARRLLLSETSAAADAGFQVGYESPTQFNREYARMFGLPPIRDIKRLRDSLDFGTHGT</sequence>
<dbReference type="InterPro" id="IPR018060">
    <property type="entry name" value="HTH_AraC"/>
</dbReference>
<reference evidence="4 5" key="1">
    <citation type="submission" date="2018-09" db="EMBL/GenBank/DDBJ databases">
        <title>Genome Sequence of Paenibacillus lautus Strain E7593-69, Azo Dye-Degrading Bacteria, Isolated from Commercial Tattoo Inks.</title>
        <authorList>
            <person name="Nho S.W."/>
            <person name="Kim S.-J."/>
            <person name="Kweon O."/>
            <person name="Cerniglia C.E."/>
        </authorList>
    </citation>
    <scope>NUCLEOTIDE SEQUENCE [LARGE SCALE GENOMIC DNA]</scope>
    <source>
        <strain evidence="4 5">E7593-69</strain>
    </source>
</reference>